<accession>A0A252BVJ7</accession>
<dbReference type="AlphaFoldDB" id="A0A252BVJ7"/>
<evidence type="ECO:0000256" key="1">
    <source>
        <dbReference type="SAM" id="MobiDB-lite"/>
    </source>
</evidence>
<proteinExistence type="predicted"/>
<feature type="compositionally biased region" description="Gly residues" evidence="1">
    <location>
        <begin position="31"/>
        <end position="48"/>
    </location>
</feature>
<gene>
    <name evidence="2" type="ORF">HK26_12570</name>
</gene>
<dbReference type="RefSeq" id="WP_086638888.1">
    <property type="nucleotide sequence ID" value="NZ_JOPJ01000008.1"/>
</dbReference>
<dbReference type="EMBL" id="JOPJ01000008">
    <property type="protein sequence ID" value="OUJ12965.1"/>
    <property type="molecule type" value="Genomic_DNA"/>
</dbReference>
<comment type="caution">
    <text evidence="2">The sequence shown here is derived from an EMBL/GenBank/DDBJ whole genome shotgun (WGS) entry which is preliminary data.</text>
</comment>
<evidence type="ECO:0000313" key="3">
    <source>
        <dbReference type="Proteomes" id="UP000194931"/>
    </source>
</evidence>
<dbReference type="OrthoDB" id="7218249at2"/>
<evidence type="ECO:0000313" key="2">
    <source>
        <dbReference type="EMBL" id="OUJ12965.1"/>
    </source>
</evidence>
<dbReference type="Proteomes" id="UP000194931">
    <property type="component" value="Unassembled WGS sequence"/>
</dbReference>
<name>A0A252BVJ7_9PROT</name>
<organism evidence="2 3">
    <name type="scientific">Acetobacter okinawensis</name>
    <dbReference type="NCBI Taxonomy" id="1076594"/>
    <lineage>
        <taxon>Bacteria</taxon>
        <taxon>Pseudomonadati</taxon>
        <taxon>Pseudomonadota</taxon>
        <taxon>Alphaproteobacteria</taxon>
        <taxon>Acetobacterales</taxon>
        <taxon>Acetobacteraceae</taxon>
        <taxon>Acetobacter</taxon>
    </lineage>
</organism>
<reference evidence="3" key="1">
    <citation type="submission" date="2014-06" db="EMBL/GenBank/DDBJ databases">
        <authorList>
            <person name="Winans N.J."/>
            <person name="Newell P.D."/>
            <person name="Douglas A.E."/>
        </authorList>
    </citation>
    <scope>NUCLEOTIDE SEQUENCE [LARGE SCALE GENOMIC DNA]</scope>
</reference>
<keyword evidence="3" id="KW-1185">Reference proteome</keyword>
<feature type="region of interest" description="Disordered" evidence="1">
    <location>
        <begin position="1"/>
        <end position="49"/>
    </location>
</feature>
<protein>
    <submittedName>
        <fullName evidence="2">Uncharacterized protein</fullName>
    </submittedName>
</protein>
<sequence>MWQVEAPVDGAWTSLPRHSGDGTERAMTTTGAGGLSGPGPWAGLGMQGAGAAEGSAQSAAQSGAQAGASAQVGLPSATTLVQSARTALAQAQAQQAGVMLSLSAGAQSLLDGSTLLDVVGRAATIQGGSTATSASGAQAAPAETAQNTAQNVAHGTAQGGASGLASGSVASGAGVSTLVADVMQAVETVLADPLATDVQKAMASQLVRMLTAMAGQSASAWTSGMVASLPLLQAEVLPSGVAGGAVVTTSGLYGLARSAVLDGRAAMATALQNMGATLGEEIVLPGGIVQLSQSVGQGAGASVPVPLAGNALTNALLPELFRALSALVADKSATDAQKAAATLLLQLLDTEEEDGAGQIPQALLNPLLAAALMPALTPAQRGRLVRATLAGEVEDMGRTEELDLSGGPGAGGLRAALRRNAAYLAAVQQPLLNQMLQQAEEVAPLLAGWSAATLRRGDGEEDALVGSSVLALSQNLMADSPYMGALSSTGLTPILIMSWAALLSGCLPRAYPFVPRVWRRADKKKWRRKNQRSKMDLQSLLFTEGAMEV</sequence>